<keyword evidence="3" id="KW-0378">Hydrolase</keyword>
<organism evidence="3 4">
    <name type="scientific">Halapricum desulfuricans</name>
    <dbReference type="NCBI Taxonomy" id="2841257"/>
    <lineage>
        <taxon>Archaea</taxon>
        <taxon>Methanobacteriati</taxon>
        <taxon>Methanobacteriota</taxon>
        <taxon>Stenosarchaea group</taxon>
        <taxon>Halobacteria</taxon>
        <taxon>Halobacteriales</taxon>
        <taxon>Haloarculaceae</taxon>
        <taxon>Halapricum</taxon>
    </lineage>
</organism>
<feature type="transmembrane region" description="Helical" evidence="1">
    <location>
        <begin position="116"/>
        <end position="135"/>
    </location>
</feature>
<dbReference type="GO" id="GO:0004175">
    <property type="term" value="F:endopeptidase activity"/>
    <property type="evidence" value="ECO:0007669"/>
    <property type="project" value="UniProtKB-ARBA"/>
</dbReference>
<dbReference type="Pfam" id="PF02517">
    <property type="entry name" value="Rce1-like"/>
    <property type="match status" value="1"/>
</dbReference>
<dbReference type="Proteomes" id="UP000663292">
    <property type="component" value="Chromosome"/>
</dbReference>
<feature type="transmembrane region" description="Helical" evidence="1">
    <location>
        <begin position="88"/>
        <end position="110"/>
    </location>
</feature>
<dbReference type="PANTHER" id="PTHR35797:SF1">
    <property type="entry name" value="PROTEASE"/>
    <property type="match status" value="1"/>
</dbReference>
<accession>A0A897NT01</accession>
<dbReference type="AlphaFoldDB" id="A0A897NT01"/>
<sequence length="214" mass="22619">MIGVGLALPGTTFTTEYAAFLLELGFTEAEAVDTIAELEQTGVPVVVLLTGLGLVLGATLFALAALGEELGWRGLLLTELAPLGFWKLSLWTGLVWGIWHTPLILLGLQFPNEPVVGIFTMTVATVALSPIYTYLTVRAQSVLAATFFHGSFILGVFTSVFLANGGELVISSFGVVGIVAALFGIAACAVHDRLLADEQIMTGEPLSPWPRTKA</sequence>
<keyword evidence="1" id="KW-1133">Transmembrane helix</keyword>
<dbReference type="InterPro" id="IPR042150">
    <property type="entry name" value="MmRce1-like"/>
</dbReference>
<dbReference type="GO" id="GO:0080120">
    <property type="term" value="P:CAAX-box protein maturation"/>
    <property type="evidence" value="ECO:0007669"/>
    <property type="project" value="UniProtKB-ARBA"/>
</dbReference>
<evidence type="ECO:0000256" key="1">
    <source>
        <dbReference type="SAM" id="Phobius"/>
    </source>
</evidence>
<reference evidence="3 4" key="1">
    <citation type="submission" date="2020-11" db="EMBL/GenBank/DDBJ databases">
        <title>Carbohydrate-dependent, anaerobic sulfur respiration: A novel catabolism in halophilic archaea.</title>
        <authorList>
            <person name="Sorokin D.Y."/>
            <person name="Messina E."/>
            <person name="Smedile F."/>
            <person name="La Cono V."/>
            <person name="Hallsworth J.E."/>
            <person name="Yakimov M.M."/>
        </authorList>
    </citation>
    <scope>NUCLEOTIDE SEQUENCE [LARGE SCALE GENOMIC DNA]</scope>
    <source>
        <strain evidence="3 4">HSR-Est</strain>
    </source>
</reference>
<dbReference type="GO" id="GO:0006508">
    <property type="term" value="P:proteolysis"/>
    <property type="evidence" value="ECO:0007669"/>
    <property type="project" value="UniProtKB-KW"/>
</dbReference>
<feature type="transmembrane region" description="Helical" evidence="1">
    <location>
        <begin position="142"/>
        <end position="162"/>
    </location>
</feature>
<keyword evidence="1" id="KW-0472">Membrane</keyword>
<protein>
    <submittedName>
        <fullName evidence="3">Metal-dependent membrane protease, CAAX family</fullName>
    </submittedName>
</protein>
<keyword evidence="1" id="KW-0812">Transmembrane</keyword>
<feature type="transmembrane region" description="Helical" evidence="1">
    <location>
        <begin position="42"/>
        <end position="67"/>
    </location>
</feature>
<feature type="transmembrane region" description="Helical" evidence="1">
    <location>
        <begin position="168"/>
        <end position="190"/>
    </location>
</feature>
<gene>
    <name evidence="3" type="ORF">HSEST_0339</name>
</gene>
<keyword evidence="3" id="KW-0645">Protease</keyword>
<evidence type="ECO:0000313" key="3">
    <source>
        <dbReference type="EMBL" id="QSG13889.1"/>
    </source>
</evidence>
<name>A0A897NT01_9EURY</name>
<evidence type="ECO:0000313" key="4">
    <source>
        <dbReference type="Proteomes" id="UP000663292"/>
    </source>
</evidence>
<dbReference type="EMBL" id="CP064791">
    <property type="protein sequence ID" value="QSG13889.1"/>
    <property type="molecule type" value="Genomic_DNA"/>
</dbReference>
<proteinExistence type="predicted"/>
<keyword evidence="4" id="KW-1185">Reference proteome</keyword>
<dbReference type="PANTHER" id="PTHR35797">
    <property type="entry name" value="PROTEASE-RELATED"/>
    <property type="match status" value="1"/>
</dbReference>
<dbReference type="InterPro" id="IPR003675">
    <property type="entry name" value="Rce1/LyrA-like_dom"/>
</dbReference>
<evidence type="ECO:0000259" key="2">
    <source>
        <dbReference type="Pfam" id="PF02517"/>
    </source>
</evidence>
<feature type="domain" description="CAAX prenyl protease 2/Lysostaphin resistance protein A-like" evidence="2">
    <location>
        <begin position="54"/>
        <end position="151"/>
    </location>
</feature>